<evidence type="ECO:0000313" key="3">
    <source>
        <dbReference type="EMBL" id="NEE00813.1"/>
    </source>
</evidence>
<name>A0A6L9S776_9ACTN</name>
<dbReference type="Pfam" id="PF00106">
    <property type="entry name" value="adh_short"/>
    <property type="match status" value="1"/>
</dbReference>
<proteinExistence type="inferred from homology"/>
<keyword evidence="4" id="KW-1185">Reference proteome</keyword>
<dbReference type="PRINTS" id="PR00081">
    <property type="entry name" value="GDHRDH"/>
</dbReference>
<dbReference type="Gene3D" id="3.40.50.720">
    <property type="entry name" value="NAD(P)-binding Rossmann-like Domain"/>
    <property type="match status" value="1"/>
</dbReference>
<accession>A0A6L9S776</accession>
<dbReference type="InterPro" id="IPR002347">
    <property type="entry name" value="SDR_fam"/>
</dbReference>
<organism evidence="3 4">
    <name type="scientific">Phytoactinopolyspora halotolerans</name>
    <dbReference type="NCBI Taxonomy" id="1981512"/>
    <lineage>
        <taxon>Bacteria</taxon>
        <taxon>Bacillati</taxon>
        <taxon>Actinomycetota</taxon>
        <taxon>Actinomycetes</taxon>
        <taxon>Jiangellales</taxon>
        <taxon>Jiangellaceae</taxon>
        <taxon>Phytoactinopolyspora</taxon>
    </lineage>
</organism>
<evidence type="ECO:0000313" key="4">
    <source>
        <dbReference type="Proteomes" id="UP000475214"/>
    </source>
</evidence>
<protein>
    <submittedName>
        <fullName evidence="3">SDR family NAD(P)-dependent oxidoreductase</fullName>
    </submittedName>
</protein>
<dbReference type="Proteomes" id="UP000475214">
    <property type="component" value="Unassembled WGS sequence"/>
</dbReference>
<evidence type="ECO:0000256" key="2">
    <source>
        <dbReference type="ARBA" id="ARBA00023002"/>
    </source>
</evidence>
<dbReference type="SUPFAM" id="SSF51735">
    <property type="entry name" value="NAD(P)-binding Rossmann-fold domains"/>
    <property type="match status" value="1"/>
</dbReference>
<dbReference type="GO" id="GO:0016491">
    <property type="term" value="F:oxidoreductase activity"/>
    <property type="evidence" value="ECO:0007669"/>
    <property type="project" value="UniProtKB-KW"/>
</dbReference>
<dbReference type="PANTHER" id="PTHR24320">
    <property type="entry name" value="RETINOL DEHYDROGENASE"/>
    <property type="match status" value="1"/>
</dbReference>
<reference evidence="3 4" key="1">
    <citation type="submission" date="2020-02" db="EMBL/GenBank/DDBJ databases">
        <authorList>
            <person name="Li X.-J."/>
            <person name="Han X.-M."/>
        </authorList>
    </citation>
    <scope>NUCLEOTIDE SEQUENCE [LARGE SCALE GENOMIC DNA]</scope>
    <source>
        <strain evidence="3 4">CCTCC AB 2017055</strain>
    </source>
</reference>
<comment type="caution">
    <text evidence="3">The sequence shown here is derived from an EMBL/GenBank/DDBJ whole genome shotgun (WGS) entry which is preliminary data.</text>
</comment>
<keyword evidence="2" id="KW-0560">Oxidoreductase</keyword>
<dbReference type="InterPro" id="IPR036291">
    <property type="entry name" value="NAD(P)-bd_dom_sf"/>
</dbReference>
<gene>
    <name evidence="3" type="ORF">G1H10_11600</name>
</gene>
<dbReference type="EMBL" id="JAAGOA010000007">
    <property type="protein sequence ID" value="NEE00813.1"/>
    <property type="molecule type" value="Genomic_DNA"/>
</dbReference>
<dbReference type="PANTHER" id="PTHR24320:SF148">
    <property type="entry name" value="NAD(P)-BINDING ROSSMANN-FOLD SUPERFAMILY PROTEIN"/>
    <property type="match status" value="1"/>
</dbReference>
<dbReference type="AlphaFoldDB" id="A0A6L9S776"/>
<evidence type="ECO:0000256" key="1">
    <source>
        <dbReference type="ARBA" id="ARBA00006484"/>
    </source>
</evidence>
<comment type="similarity">
    <text evidence="1">Belongs to the short-chain dehydrogenases/reductases (SDR) family.</text>
</comment>
<sequence>MTHRQHPIGTGFTAASTVDDVLAGIDLTGKNVVVTGGHSGLGLVATRALATAGASVTVGSRDPDRAAAAVAGIEHVDVSQLDLIDPTSIDAFVARYVDSGRPLHILINNAALPAPAQIVRDARGYEAQFATNHLGHFQLTLGLYPALRAARGARVVNTTSGAQRMSDILWDDPHFDSGGYEPVLAYAQSKTANVLFTVELDRRWTADGIRAYAAHPGVIASTSFNSSVGADAQRAMGLIDEAGRPIIDPERGKKTQEQGAATIVFGATSPLLAEIGGVYLNNSDVSQLNDDQPPVTAEEVSGDVVSHSIDPQSARRLWDLSEQLLKHDAYGSFKEYA</sequence>
<dbReference type="RefSeq" id="WP_163737289.1">
    <property type="nucleotide sequence ID" value="NZ_JAAGOA010000007.1"/>
</dbReference>